<proteinExistence type="predicted"/>
<evidence type="ECO:0000313" key="1">
    <source>
        <dbReference type="EMBL" id="CAJ1974041.1"/>
    </source>
</evidence>
<dbReference type="AlphaFoldDB" id="A0AA86TCT7"/>
<keyword evidence="2" id="KW-1185">Reference proteome</keyword>
<organism evidence="1 2">
    <name type="scientific">Sphenostylis stenocarpa</name>
    <dbReference type="NCBI Taxonomy" id="92480"/>
    <lineage>
        <taxon>Eukaryota</taxon>
        <taxon>Viridiplantae</taxon>
        <taxon>Streptophyta</taxon>
        <taxon>Embryophyta</taxon>
        <taxon>Tracheophyta</taxon>
        <taxon>Spermatophyta</taxon>
        <taxon>Magnoliopsida</taxon>
        <taxon>eudicotyledons</taxon>
        <taxon>Gunneridae</taxon>
        <taxon>Pentapetalae</taxon>
        <taxon>rosids</taxon>
        <taxon>fabids</taxon>
        <taxon>Fabales</taxon>
        <taxon>Fabaceae</taxon>
        <taxon>Papilionoideae</taxon>
        <taxon>50 kb inversion clade</taxon>
        <taxon>NPAAA clade</taxon>
        <taxon>indigoferoid/millettioid clade</taxon>
        <taxon>Phaseoleae</taxon>
        <taxon>Sphenostylis</taxon>
    </lineage>
</organism>
<dbReference type="EMBL" id="OY731406">
    <property type="protein sequence ID" value="CAJ1974041.1"/>
    <property type="molecule type" value="Genomic_DNA"/>
</dbReference>
<gene>
    <name evidence="1" type="ORF">AYBTSS11_LOCUS26108</name>
</gene>
<sequence>MGTTINKSENVLLLECEAMTGHKLTINYDATNKKLLSDFKSNAIKIPLRLVAAEMYICKTVVTSLKKSLAMNE</sequence>
<dbReference type="Gramene" id="rna-AYBTSS11_LOCUS26108">
    <property type="protein sequence ID" value="CAJ1974041.1"/>
    <property type="gene ID" value="gene-AYBTSS11_LOCUS26108"/>
</dbReference>
<dbReference type="Proteomes" id="UP001189624">
    <property type="component" value="Chromosome 9"/>
</dbReference>
<accession>A0AA86TCT7</accession>
<protein>
    <submittedName>
        <fullName evidence="1">Uncharacterized protein</fullName>
    </submittedName>
</protein>
<evidence type="ECO:0000313" key="2">
    <source>
        <dbReference type="Proteomes" id="UP001189624"/>
    </source>
</evidence>
<reference evidence="1" key="1">
    <citation type="submission" date="2023-10" db="EMBL/GenBank/DDBJ databases">
        <authorList>
            <person name="Domelevo Entfellner J.-B."/>
        </authorList>
    </citation>
    <scope>NUCLEOTIDE SEQUENCE</scope>
</reference>
<name>A0AA86TCT7_9FABA</name>